<keyword evidence="1" id="KW-0732">Signal</keyword>
<dbReference type="OrthoDB" id="7358065at2"/>
<evidence type="ECO:0008006" key="4">
    <source>
        <dbReference type="Google" id="ProtNLM"/>
    </source>
</evidence>
<dbReference type="EMBL" id="RBIG01000001">
    <property type="protein sequence ID" value="RKQ73892.1"/>
    <property type="molecule type" value="Genomic_DNA"/>
</dbReference>
<gene>
    <name evidence="2" type="ORF">BCL74_1684</name>
</gene>
<comment type="caution">
    <text evidence="2">The sequence shown here is derived from an EMBL/GenBank/DDBJ whole genome shotgun (WGS) entry which is preliminary data.</text>
</comment>
<feature type="signal peptide" evidence="1">
    <location>
        <begin position="1"/>
        <end position="17"/>
    </location>
</feature>
<evidence type="ECO:0000313" key="3">
    <source>
        <dbReference type="Proteomes" id="UP000277424"/>
    </source>
</evidence>
<dbReference type="RefSeq" id="WP_121218980.1">
    <property type="nucleotide sequence ID" value="NZ_RBIG01000001.1"/>
</dbReference>
<organism evidence="2 3">
    <name type="scientific">Oceanibaculum indicum</name>
    <dbReference type="NCBI Taxonomy" id="526216"/>
    <lineage>
        <taxon>Bacteria</taxon>
        <taxon>Pseudomonadati</taxon>
        <taxon>Pseudomonadota</taxon>
        <taxon>Alphaproteobacteria</taxon>
        <taxon>Rhodospirillales</taxon>
        <taxon>Oceanibaculaceae</taxon>
        <taxon>Oceanibaculum</taxon>
    </lineage>
</organism>
<protein>
    <recommendedName>
        <fullName evidence="4">Lipoprotein</fullName>
    </recommendedName>
</protein>
<evidence type="ECO:0000313" key="2">
    <source>
        <dbReference type="EMBL" id="RKQ73892.1"/>
    </source>
</evidence>
<name>A0A420WSU9_9PROT</name>
<dbReference type="PROSITE" id="PS51257">
    <property type="entry name" value="PROKAR_LIPOPROTEIN"/>
    <property type="match status" value="1"/>
</dbReference>
<evidence type="ECO:0000256" key="1">
    <source>
        <dbReference type="SAM" id="SignalP"/>
    </source>
</evidence>
<proteinExistence type="predicted"/>
<feature type="chain" id="PRO_5019509143" description="Lipoprotein" evidence="1">
    <location>
        <begin position="18"/>
        <end position="135"/>
    </location>
</feature>
<sequence>MKPYILCAAVFALGACATQPTPLGPSIPDEPAGPAMSATEVRALVVGNTGTGTMSGSNATYAMYVMPGGKAELRRPTGVEAGNWQITPDGKFCVKWELFRGGEDYCQRVYKNGPVYQFHNLNSVELLTFEAGRQL</sequence>
<dbReference type="Proteomes" id="UP000277424">
    <property type="component" value="Unassembled WGS sequence"/>
</dbReference>
<reference evidence="2 3" key="1">
    <citation type="submission" date="2018-10" db="EMBL/GenBank/DDBJ databases">
        <title>Comparative analysis of microorganisms from saline springs in Andes Mountain Range, Colombia.</title>
        <authorList>
            <person name="Rubin E."/>
        </authorList>
    </citation>
    <scope>NUCLEOTIDE SEQUENCE [LARGE SCALE GENOMIC DNA]</scope>
    <source>
        <strain evidence="2 3">USBA 36</strain>
    </source>
</reference>
<dbReference type="AlphaFoldDB" id="A0A420WSU9"/>
<accession>A0A420WSU9</accession>